<dbReference type="Pfam" id="PF00669">
    <property type="entry name" value="Flagellin_N"/>
    <property type="match status" value="1"/>
</dbReference>
<evidence type="ECO:0000313" key="9">
    <source>
        <dbReference type="Proteomes" id="UP000681414"/>
    </source>
</evidence>
<dbReference type="EMBL" id="JAGYPG010000002">
    <property type="protein sequence ID" value="MBS4195482.1"/>
    <property type="molecule type" value="Genomic_DNA"/>
</dbReference>
<dbReference type="GO" id="GO:0009288">
    <property type="term" value="C:bacterial-type flagellum"/>
    <property type="evidence" value="ECO:0007669"/>
    <property type="project" value="UniProtKB-SubCell"/>
</dbReference>
<comment type="function">
    <text evidence="4">Flagellin is the subunit protein which polymerizes to form the filaments of bacterial flagella.</text>
</comment>
<feature type="domain" description="Flagellin C-terminal" evidence="7">
    <location>
        <begin position="523"/>
        <end position="607"/>
    </location>
</feature>
<comment type="caution">
    <text evidence="8">The sequence shown here is derived from an EMBL/GenBank/DDBJ whole genome shotgun (WGS) entry which is preliminary data.</text>
</comment>
<dbReference type="InterPro" id="IPR001492">
    <property type="entry name" value="Flagellin"/>
</dbReference>
<feature type="coiled-coil region" evidence="5">
    <location>
        <begin position="546"/>
        <end position="573"/>
    </location>
</feature>
<keyword evidence="4" id="KW-0964">Secreted</keyword>
<evidence type="ECO:0000313" key="8">
    <source>
        <dbReference type="EMBL" id="MBS4195482.1"/>
    </source>
</evidence>
<evidence type="ECO:0000256" key="5">
    <source>
        <dbReference type="SAM" id="Coils"/>
    </source>
</evidence>
<evidence type="ECO:0000259" key="7">
    <source>
        <dbReference type="Pfam" id="PF00700"/>
    </source>
</evidence>
<keyword evidence="5" id="KW-0175">Coiled coil</keyword>
<dbReference type="Gene3D" id="1.20.1330.10">
    <property type="entry name" value="f41 fragment of flagellin, N-terminal domain"/>
    <property type="match status" value="2"/>
</dbReference>
<dbReference type="SUPFAM" id="SSF64518">
    <property type="entry name" value="Phase 1 flagellin"/>
    <property type="match status" value="1"/>
</dbReference>
<evidence type="ECO:0000256" key="1">
    <source>
        <dbReference type="ARBA" id="ARBA00005709"/>
    </source>
</evidence>
<protein>
    <recommendedName>
        <fullName evidence="2 4">Flagellin</fullName>
    </recommendedName>
</protein>
<organism evidence="8 9">
    <name type="scientific">Lederbergia citri</name>
    <dbReference type="NCBI Taxonomy" id="2833580"/>
    <lineage>
        <taxon>Bacteria</taxon>
        <taxon>Bacillati</taxon>
        <taxon>Bacillota</taxon>
        <taxon>Bacilli</taxon>
        <taxon>Bacillales</taxon>
        <taxon>Bacillaceae</taxon>
        <taxon>Lederbergia</taxon>
    </lineage>
</organism>
<evidence type="ECO:0000256" key="3">
    <source>
        <dbReference type="ARBA" id="ARBA00023143"/>
    </source>
</evidence>
<feature type="domain" description="Flagellin N-terminal" evidence="6">
    <location>
        <begin position="3"/>
        <end position="139"/>
    </location>
</feature>
<evidence type="ECO:0000256" key="2">
    <source>
        <dbReference type="ARBA" id="ARBA00020110"/>
    </source>
</evidence>
<dbReference type="GO" id="GO:0005576">
    <property type="term" value="C:extracellular region"/>
    <property type="evidence" value="ECO:0007669"/>
    <property type="project" value="UniProtKB-SubCell"/>
</dbReference>
<dbReference type="InterPro" id="IPR046358">
    <property type="entry name" value="Flagellin_C"/>
</dbReference>
<dbReference type="NCBIfam" id="NF033876">
    <property type="entry name" value="flagella_HExxH"/>
    <property type="match status" value="1"/>
</dbReference>
<reference evidence="8 9" key="1">
    <citation type="submission" date="2021-05" db="EMBL/GenBank/DDBJ databases">
        <title>Novel Bacillus species.</title>
        <authorList>
            <person name="Liu G."/>
        </authorList>
    </citation>
    <scope>NUCLEOTIDE SEQUENCE [LARGE SCALE GENOMIC DNA]</scope>
    <source>
        <strain evidence="9">FJAT-49780</strain>
    </source>
</reference>
<comment type="similarity">
    <text evidence="1 4">Belongs to the bacterial flagellin family.</text>
</comment>
<dbReference type="RefSeq" id="WP_213124697.1">
    <property type="nucleotide sequence ID" value="NZ_JAGYPG010000002.1"/>
</dbReference>
<comment type="subcellular location">
    <subcellularLocation>
        <location evidence="4">Secreted</location>
    </subcellularLocation>
    <subcellularLocation>
        <location evidence="4">Bacterial flagellum</location>
    </subcellularLocation>
</comment>
<name>A0A942YGF9_9BACI</name>
<accession>A0A942YGF9</accession>
<dbReference type="Pfam" id="PF00700">
    <property type="entry name" value="Flagellin_C"/>
    <property type="match status" value="1"/>
</dbReference>
<dbReference type="Gene3D" id="6.10.10.10">
    <property type="entry name" value="Flagellar export chaperone, C-terminal domain"/>
    <property type="match status" value="1"/>
</dbReference>
<dbReference type="InterPro" id="IPR001029">
    <property type="entry name" value="Flagellin_N"/>
</dbReference>
<dbReference type="PRINTS" id="PR00207">
    <property type="entry name" value="FLAGELLIN"/>
</dbReference>
<dbReference type="GO" id="GO:0005198">
    <property type="term" value="F:structural molecule activity"/>
    <property type="evidence" value="ECO:0007669"/>
    <property type="project" value="UniProtKB-UniRule"/>
</dbReference>
<dbReference type="AlphaFoldDB" id="A0A942YGF9"/>
<keyword evidence="8" id="KW-0969">Cilium</keyword>
<keyword evidence="8" id="KW-0966">Cell projection</keyword>
<feature type="coiled-coil region" evidence="5">
    <location>
        <begin position="100"/>
        <end position="127"/>
    </location>
</feature>
<dbReference type="Proteomes" id="UP000681414">
    <property type="component" value="Unassembled WGS sequence"/>
</dbReference>
<sequence length="608" mass="66784">MIIKHNITALNTQRQLNYAVNKQSKSMMKLSSGLRINSASDDAAGLAISEKMRAQIKGLTQASRNIQDSISLIQTGEGGLQEIHSLLQRGRELMVQAANDTNAESDLEAIQSEVSQLLEEIDHIAATTEFNGISLLGGQVVVPPPAPGSFGGWPGAPTQTVQSKELDPNLSLKEKIATVMRWSMLEQSENRIQEFYGLGNDPNQEKINMNVSFVNEPGQSYLAYVSYYVNNSTQQGYNLSLVVNEAYFNEIGWPDGGSYPMYLDRTIAHELTHAMMATSMRFGEMPKWFKEGTAEFIEGGDERLLADLSYHGVNGIINAFGNGTDSSWKGKSLDYSAGYLATRYLHEQLKLDGNGGIKSFMQALSGPSQPSMDIAIANASNGKYANMQAFYTDFKTNGGAYLQQLIDDGKLSNHDVGAIGGEDADNGELLNARDVIKDVYNPLDQPLDRFNLIWPSGMEIVSGEYTANSAFTTLNQMPIFRTIVFQTGANAGQTVELDLISADITTLGLRGLSATTDANSGISAFDRAIQSVSSHRSYFGAMQNRLEHAFELNENYNEQITSAESRIRDVDVAKEYMEMTKQQILLQASQTILTHAHQQPEGILQLLR</sequence>
<proteinExistence type="inferred from homology"/>
<dbReference type="PANTHER" id="PTHR42792:SF2">
    <property type="entry name" value="FLAGELLIN"/>
    <property type="match status" value="1"/>
</dbReference>
<dbReference type="InterPro" id="IPR042187">
    <property type="entry name" value="Flagellin_C_sub2"/>
</dbReference>
<evidence type="ECO:0000256" key="4">
    <source>
        <dbReference type="RuleBase" id="RU362073"/>
    </source>
</evidence>
<keyword evidence="8" id="KW-0282">Flagellum</keyword>
<keyword evidence="3 4" id="KW-0975">Bacterial flagellum</keyword>
<dbReference type="PANTHER" id="PTHR42792">
    <property type="entry name" value="FLAGELLIN"/>
    <property type="match status" value="1"/>
</dbReference>
<keyword evidence="9" id="KW-1185">Reference proteome</keyword>
<gene>
    <name evidence="8" type="ORF">KHA97_10480</name>
</gene>
<evidence type="ECO:0000259" key="6">
    <source>
        <dbReference type="Pfam" id="PF00669"/>
    </source>
</evidence>